<feature type="compositionally biased region" description="Polar residues" evidence="1">
    <location>
        <begin position="302"/>
        <end position="315"/>
    </location>
</feature>
<comment type="caution">
    <text evidence="2">The sequence shown here is derived from an EMBL/GenBank/DDBJ whole genome shotgun (WGS) entry which is preliminary data.</text>
</comment>
<feature type="non-terminal residue" evidence="2">
    <location>
        <position position="1"/>
    </location>
</feature>
<proteinExistence type="predicted"/>
<sequence length="485" mass="53309">PTSPASEAAEQEFIESCISKYLEGNPRSCRKALLTGYTHLAKCQNITEEDYVQLWSREKSCDVFPNKSSCKNARLEESKTVVQKLGQRLVHLERILSIITHHQIDEAANSLPNDRLKSGVSRRDTAIQDYASSTNRTTKQVSNELAYGRNDIVLLKEGGPRDAIALDNNHSVIWRRKFNASDIRFVVSLRNSRPPYAPEHFHNYLSAVAIINVLQILGSTLDRLARCTGLVMTELFKYVDKDSLAKSTIMMRLEDGHTSLAPNPSALPATPHAADKPLGQKKRKQREPVPFSQYKRKRRPNTARTDSTGTSSISPNDPLPLEANTANMCALDITDPSIPQPGSSAAESTFGLNILANAAEGLGESSGLHTPDPSTDVGLYPYNVHRDRTQLSGNMINSAPSSHCTLEAGQSTSIPMNGNQSLALQPQYDILDGGQRSFPRGVRDAPLQPYSVSDGWANKVSAAAPHSTDSYQRSFETDTQPQPPY</sequence>
<dbReference type="AlphaFoldDB" id="A0A2B7WEK1"/>
<feature type="non-terminal residue" evidence="2">
    <location>
        <position position="485"/>
    </location>
</feature>
<protein>
    <submittedName>
        <fullName evidence="2">Uncharacterized protein</fullName>
    </submittedName>
</protein>
<dbReference type="EMBL" id="PDNA01000599">
    <property type="protein sequence ID" value="PGG94941.1"/>
    <property type="molecule type" value="Genomic_DNA"/>
</dbReference>
<dbReference type="Proteomes" id="UP000224634">
    <property type="component" value="Unassembled WGS sequence"/>
</dbReference>
<evidence type="ECO:0000256" key="1">
    <source>
        <dbReference type="SAM" id="MobiDB-lite"/>
    </source>
</evidence>
<feature type="compositionally biased region" description="Polar residues" evidence="1">
    <location>
        <begin position="467"/>
        <end position="485"/>
    </location>
</feature>
<feature type="region of interest" description="Disordered" evidence="1">
    <location>
        <begin position="461"/>
        <end position="485"/>
    </location>
</feature>
<name>A0A2B7WEK1_POLH7</name>
<reference evidence="2 3" key="1">
    <citation type="submission" date="2017-10" db="EMBL/GenBank/DDBJ databases">
        <title>Comparative genomics in systemic dimorphic fungi from Ajellomycetaceae.</title>
        <authorList>
            <person name="Munoz J.F."/>
            <person name="Mcewen J.G."/>
            <person name="Clay O.K."/>
            <person name="Cuomo C.A."/>
        </authorList>
    </citation>
    <scope>NUCLEOTIDE SEQUENCE [LARGE SCALE GENOMIC DNA]</scope>
    <source>
        <strain evidence="2 3">UAMH7299</strain>
    </source>
</reference>
<feature type="region of interest" description="Disordered" evidence="1">
    <location>
        <begin position="434"/>
        <end position="453"/>
    </location>
</feature>
<keyword evidence="3" id="KW-1185">Reference proteome</keyword>
<organism evidence="2 3">
    <name type="scientific">Polytolypa hystricis (strain UAMH7299)</name>
    <dbReference type="NCBI Taxonomy" id="1447883"/>
    <lineage>
        <taxon>Eukaryota</taxon>
        <taxon>Fungi</taxon>
        <taxon>Dikarya</taxon>
        <taxon>Ascomycota</taxon>
        <taxon>Pezizomycotina</taxon>
        <taxon>Eurotiomycetes</taxon>
        <taxon>Eurotiomycetidae</taxon>
        <taxon>Onygenales</taxon>
        <taxon>Onygenales incertae sedis</taxon>
        <taxon>Polytolypa</taxon>
    </lineage>
</organism>
<dbReference type="OrthoDB" id="3491794at2759"/>
<evidence type="ECO:0000313" key="3">
    <source>
        <dbReference type="Proteomes" id="UP000224634"/>
    </source>
</evidence>
<gene>
    <name evidence="2" type="ORF">AJ80_10081</name>
</gene>
<accession>A0A2B7WEK1</accession>
<feature type="region of interest" description="Disordered" evidence="1">
    <location>
        <begin position="257"/>
        <end position="321"/>
    </location>
</feature>
<dbReference type="STRING" id="1447883.A0A2B7WEK1"/>
<evidence type="ECO:0000313" key="2">
    <source>
        <dbReference type="EMBL" id="PGG94941.1"/>
    </source>
</evidence>